<comment type="cofactor">
    <cofactor evidence="4">
        <name>Mn(2+)</name>
        <dbReference type="ChEBI" id="CHEBI:29035"/>
    </cofactor>
</comment>
<evidence type="ECO:0000313" key="6">
    <source>
        <dbReference type="Proteomes" id="UP000824259"/>
    </source>
</evidence>
<dbReference type="GO" id="GO:0042132">
    <property type="term" value="F:fructose 1,6-bisphosphate 1-phosphatase activity"/>
    <property type="evidence" value="ECO:0007669"/>
    <property type="project" value="UniProtKB-UniRule"/>
</dbReference>
<dbReference type="PIRSF" id="PIRSF000906">
    <property type="entry name" value="FBPtase_Bacill"/>
    <property type="match status" value="1"/>
</dbReference>
<keyword evidence="2 4" id="KW-0464">Manganese</keyword>
<comment type="caution">
    <text evidence="5">The sequence shown here is derived from an EMBL/GenBank/DDBJ whole genome shotgun (WGS) entry which is preliminary data.</text>
</comment>
<proteinExistence type="inferred from homology"/>
<dbReference type="EMBL" id="DWYR01000008">
    <property type="protein sequence ID" value="HJA98365.1"/>
    <property type="molecule type" value="Genomic_DNA"/>
</dbReference>
<protein>
    <recommendedName>
        <fullName evidence="4">Fructose-1,6-bisphosphatase class 3</fullName>
        <shortName evidence="4">FBPase class 3</shortName>
        <ecNumber evidence="4">3.1.3.11</ecNumber>
    </recommendedName>
    <alternativeName>
        <fullName evidence="4">D-fructose-1,6-bisphosphate 1-phosphohydrolase class 3</fullName>
    </alternativeName>
</protein>
<reference evidence="5" key="2">
    <citation type="submission" date="2021-04" db="EMBL/GenBank/DDBJ databases">
        <authorList>
            <person name="Gilroy R."/>
        </authorList>
    </citation>
    <scope>NUCLEOTIDE SEQUENCE</scope>
    <source>
        <strain evidence="5">CHK169-11906</strain>
    </source>
</reference>
<dbReference type="AlphaFoldDB" id="A0A9D2L3U0"/>
<reference evidence="5" key="1">
    <citation type="journal article" date="2021" name="PeerJ">
        <title>Extensive microbial diversity within the chicken gut microbiome revealed by metagenomics and culture.</title>
        <authorList>
            <person name="Gilroy R."/>
            <person name="Ravi A."/>
            <person name="Getino M."/>
            <person name="Pursley I."/>
            <person name="Horton D.L."/>
            <person name="Alikhan N.F."/>
            <person name="Baker D."/>
            <person name="Gharbi K."/>
            <person name="Hall N."/>
            <person name="Watson M."/>
            <person name="Adriaenssens E.M."/>
            <person name="Foster-Nyarko E."/>
            <person name="Jarju S."/>
            <person name="Secka A."/>
            <person name="Antonio M."/>
            <person name="Oren A."/>
            <person name="Chaudhuri R.R."/>
            <person name="La Ragione R."/>
            <person name="Hildebrand F."/>
            <person name="Pallen M.J."/>
        </authorList>
    </citation>
    <scope>NUCLEOTIDE SEQUENCE</scope>
    <source>
        <strain evidence="5">CHK169-11906</strain>
    </source>
</reference>
<keyword evidence="3 4" id="KW-0119">Carbohydrate metabolism</keyword>
<dbReference type="InterPro" id="IPR029052">
    <property type="entry name" value="Metallo-depent_PP-like"/>
</dbReference>
<dbReference type="SUPFAM" id="SSF56300">
    <property type="entry name" value="Metallo-dependent phosphatases"/>
    <property type="match status" value="1"/>
</dbReference>
<name>A0A9D2L3U0_9BACT</name>
<organism evidence="5 6">
    <name type="scientific">Candidatus Alistipes avicola</name>
    <dbReference type="NCBI Taxonomy" id="2838432"/>
    <lineage>
        <taxon>Bacteria</taxon>
        <taxon>Pseudomonadati</taxon>
        <taxon>Bacteroidota</taxon>
        <taxon>Bacteroidia</taxon>
        <taxon>Bacteroidales</taxon>
        <taxon>Rikenellaceae</taxon>
        <taxon>Alistipes</taxon>
    </lineage>
</organism>
<dbReference type="EC" id="3.1.3.11" evidence="4"/>
<comment type="catalytic activity">
    <reaction evidence="4">
        <text>beta-D-fructose 1,6-bisphosphate + H2O = beta-D-fructose 6-phosphate + phosphate</text>
        <dbReference type="Rhea" id="RHEA:11064"/>
        <dbReference type="ChEBI" id="CHEBI:15377"/>
        <dbReference type="ChEBI" id="CHEBI:32966"/>
        <dbReference type="ChEBI" id="CHEBI:43474"/>
        <dbReference type="ChEBI" id="CHEBI:57634"/>
        <dbReference type="EC" id="3.1.3.11"/>
    </reaction>
</comment>
<evidence type="ECO:0000256" key="3">
    <source>
        <dbReference type="ARBA" id="ARBA00023277"/>
    </source>
</evidence>
<comment type="similarity">
    <text evidence="4">Belongs to the FBPase class 3 family.</text>
</comment>
<evidence type="ECO:0000256" key="4">
    <source>
        <dbReference type="HAMAP-Rule" id="MF_01854"/>
    </source>
</evidence>
<evidence type="ECO:0000256" key="1">
    <source>
        <dbReference type="ARBA" id="ARBA00022801"/>
    </source>
</evidence>
<keyword evidence="1 4" id="KW-0378">Hydrolase</keyword>
<dbReference type="InterPro" id="IPR009164">
    <property type="entry name" value="FBPtase_class3"/>
</dbReference>
<dbReference type="GO" id="GO:0006094">
    <property type="term" value="P:gluconeogenesis"/>
    <property type="evidence" value="ECO:0007669"/>
    <property type="project" value="UniProtKB-UniRule"/>
</dbReference>
<evidence type="ECO:0000256" key="2">
    <source>
        <dbReference type="ARBA" id="ARBA00023211"/>
    </source>
</evidence>
<sequence>MSTSVDTAFSAADLKYLELLSEKFPTIADASTEIINLEAILNLPKGTEHFLTDLHGEYEAFRHVLKNASGVIRQKVHEVFNNTLRESEMSELCTLIYYPAEKLQLIKSKETNLDDWYKVTLNQLTEVCRAVSVKYTRSKVRKMLPPDFSYVIQELLHESDSPGSSKQNYFNGILNSIIAIGRADAFIIAMSNVIQRLTIDRLHIIGDIFDRGPGPHIIFDTLSQYNMYDIQWGNHDILWMGAAAGNMASIANVIRVSARYDNLDVLEDGYGINLLPLARFAMEYYENTSCLPYKPKVMQSAGVNERDVLLMSQMHKAISVIQFKIEGQMIKRHPEYRMESRALLEKIDYEKGTIEIDGKPYPLKDPDFPTVDPKDPYKLTPAEDRLIRTLQASFLNSDKLQKHIRLLYSKGSMYLIVNSNLMYHASIPMTDDGQFKTVMVDGKPYAGRELLDRLDQLAREAYFGGNGKESRDKALDYMWYLWCGPESPFFDKAKMATLERYLIEDKKTHHEEKGAYYKHLEDAEMCCRILSSFGLDPEKSHIISGHIPVKTCKGESPIKAGGKLLMIDGGFSKAYQSETGIAGYTLIFNSHGLQLVQHEPFESSVKAVQEGQDIISTKTIVEATTDRITVRDTTIGKELQVQIDDLLRLLAAYRSGRIKERK</sequence>
<gene>
    <name evidence="4" type="primary">fbp</name>
    <name evidence="5" type="ORF">H9779_02030</name>
</gene>
<dbReference type="Pfam" id="PF06874">
    <property type="entry name" value="FBPase_2"/>
    <property type="match status" value="1"/>
</dbReference>
<evidence type="ECO:0000313" key="5">
    <source>
        <dbReference type="EMBL" id="HJA98365.1"/>
    </source>
</evidence>
<dbReference type="HAMAP" id="MF_01854">
    <property type="entry name" value="FBPase_class3"/>
    <property type="match status" value="1"/>
</dbReference>
<accession>A0A9D2L3U0</accession>
<comment type="pathway">
    <text evidence="4">Carbohydrate biosynthesis; gluconeogenesis.</text>
</comment>
<dbReference type="Proteomes" id="UP000824259">
    <property type="component" value="Unassembled WGS sequence"/>
</dbReference>